<dbReference type="InterPro" id="IPR016123">
    <property type="entry name" value="Mog1/PsbP_a/b/a-sand"/>
</dbReference>
<dbReference type="GO" id="GO:0009654">
    <property type="term" value="C:photosystem II oxygen evolving complex"/>
    <property type="evidence" value="ECO:0007669"/>
    <property type="project" value="InterPro"/>
</dbReference>
<comment type="caution">
    <text evidence="3">The sequence shown here is derived from an EMBL/GenBank/DDBJ whole genome shotgun (WGS) entry which is preliminary data.</text>
</comment>
<dbReference type="Pfam" id="PF01789">
    <property type="entry name" value="PsbP"/>
    <property type="match status" value="1"/>
</dbReference>
<evidence type="ECO:0000256" key="1">
    <source>
        <dbReference type="SAM" id="MobiDB-lite"/>
    </source>
</evidence>
<dbReference type="GO" id="GO:0015979">
    <property type="term" value="P:photosynthesis"/>
    <property type="evidence" value="ECO:0007669"/>
    <property type="project" value="InterPro"/>
</dbReference>
<dbReference type="OrthoDB" id="1621991at2759"/>
<dbReference type="SUPFAM" id="SSF55724">
    <property type="entry name" value="Mog1p/PsbP-like"/>
    <property type="match status" value="1"/>
</dbReference>
<gene>
    <name evidence="3" type="ORF">FCM35_KLT19529</name>
</gene>
<dbReference type="InterPro" id="IPR002683">
    <property type="entry name" value="PsbP_C"/>
</dbReference>
<feature type="region of interest" description="Disordered" evidence="1">
    <location>
        <begin position="16"/>
        <end position="38"/>
    </location>
</feature>
<protein>
    <recommendedName>
        <fullName evidence="2">PsbP C-terminal domain-containing protein</fullName>
    </recommendedName>
</protein>
<organism evidence="3 4">
    <name type="scientific">Carex littledalei</name>
    <dbReference type="NCBI Taxonomy" id="544730"/>
    <lineage>
        <taxon>Eukaryota</taxon>
        <taxon>Viridiplantae</taxon>
        <taxon>Streptophyta</taxon>
        <taxon>Embryophyta</taxon>
        <taxon>Tracheophyta</taxon>
        <taxon>Spermatophyta</taxon>
        <taxon>Magnoliopsida</taxon>
        <taxon>Liliopsida</taxon>
        <taxon>Poales</taxon>
        <taxon>Cyperaceae</taxon>
        <taxon>Cyperoideae</taxon>
        <taxon>Cariceae</taxon>
        <taxon>Carex</taxon>
        <taxon>Carex subgen. Euthyceras</taxon>
    </lineage>
</organism>
<dbReference type="PANTHER" id="PTHR37764">
    <property type="entry name" value="KETOSE/ALDOSE ISOMERASE, PUTATIVE (MOG1/PSBP/DUF1795-LIKE PHOTOSYSTEM II REACTION CENTER PSBP FAMILY PROTEIN)-RELATED"/>
    <property type="match status" value="1"/>
</dbReference>
<sequence>MAVALRLPILSPHLLPPPPLSHQNPSSDRQSPLHKWPRRSYSRRDAIILTSVVLPAISLIPPRSAAATDSPEKANASTRKPFLEGIVNTKSWFQYFGDGFTIRAPPLFDDVLEPEEYNSEVTYYGDKAKPKPFAARFASPDRSEIVSVVIKSSNQLKITFLEANDITDLGTLKEAVKIFVPGGAILYSARAIKVKEEEKLKTYYFYEFEFDKQHVALMAAVNSGKAYIAAATAPEMNWETDGVKLRSAAISLSLF</sequence>
<accession>A0A833VVE6</accession>
<evidence type="ECO:0000313" key="3">
    <source>
        <dbReference type="EMBL" id="KAF3336943.1"/>
    </source>
</evidence>
<dbReference type="Gene3D" id="3.40.1000.10">
    <property type="entry name" value="Mog1/PsbP, alpha/beta/alpha sandwich"/>
    <property type="match status" value="1"/>
</dbReference>
<feature type="compositionally biased region" description="Polar residues" evidence="1">
    <location>
        <begin position="21"/>
        <end position="30"/>
    </location>
</feature>
<dbReference type="GO" id="GO:0019898">
    <property type="term" value="C:extrinsic component of membrane"/>
    <property type="evidence" value="ECO:0007669"/>
    <property type="project" value="InterPro"/>
</dbReference>
<dbReference type="GO" id="GO:0005509">
    <property type="term" value="F:calcium ion binding"/>
    <property type="evidence" value="ECO:0007669"/>
    <property type="project" value="InterPro"/>
</dbReference>
<evidence type="ECO:0000313" key="4">
    <source>
        <dbReference type="Proteomes" id="UP000623129"/>
    </source>
</evidence>
<dbReference type="AlphaFoldDB" id="A0A833VVE6"/>
<name>A0A833VVE6_9POAL</name>
<reference evidence="3" key="1">
    <citation type="submission" date="2020-01" db="EMBL/GenBank/DDBJ databases">
        <title>Genome sequence of Kobresia littledalei, the first chromosome-level genome in the family Cyperaceae.</title>
        <authorList>
            <person name="Qu G."/>
        </authorList>
    </citation>
    <scope>NUCLEOTIDE SEQUENCE</scope>
    <source>
        <strain evidence="3">C.B.Clarke</strain>
        <tissue evidence="3">Leaf</tissue>
    </source>
</reference>
<evidence type="ECO:0000259" key="2">
    <source>
        <dbReference type="Pfam" id="PF01789"/>
    </source>
</evidence>
<dbReference type="EMBL" id="SWLB01000007">
    <property type="protein sequence ID" value="KAF3336943.1"/>
    <property type="molecule type" value="Genomic_DNA"/>
</dbReference>
<proteinExistence type="predicted"/>
<feature type="domain" description="PsbP C-terminal" evidence="2">
    <location>
        <begin position="97"/>
        <end position="253"/>
    </location>
</feature>
<dbReference type="GO" id="GO:0009507">
    <property type="term" value="C:chloroplast"/>
    <property type="evidence" value="ECO:0007669"/>
    <property type="project" value="TreeGrafter"/>
</dbReference>
<keyword evidence="4" id="KW-1185">Reference proteome</keyword>
<dbReference type="PANTHER" id="PTHR37764:SF1">
    <property type="entry name" value="KETOSE_ALDOSE ISOMERASE, PUTATIVE (MOG1_PSBP_DUF1795-LIKE PHOTOSYSTEM II REACTION CENTER PSBP FAMILY PROTEIN)-RELATED"/>
    <property type="match status" value="1"/>
</dbReference>
<dbReference type="Proteomes" id="UP000623129">
    <property type="component" value="Unassembled WGS sequence"/>
</dbReference>